<evidence type="ECO:0000313" key="2">
    <source>
        <dbReference type="Proteomes" id="UP001152795"/>
    </source>
</evidence>
<comment type="caution">
    <text evidence="1">The sequence shown here is derived from an EMBL/GenBank/DDBJ whole genome shotgun (WGS) entry which is preliminary data.</text>
</comment>
<keyword evidence="2" id="KW-1185">Reference proteome</keyword>
<dbReference type="CDD" id="cd00087">
    <property type="entry name" value="FReD"/>
    <property type="match status" value="1"/>
</dbReference>
<protein>
    <submittedName>
        <fullName evidence="1">Uncharacterized protein</fullName>
    </submittedName>
</protein>
<dbReference type="PANTHER" id="PTHR19143">
    <property type="entry name" value="FIBRINOGEN/TENASCIN/ANGIOPOEITIN"/>
    <property type="match status" value="1"/>
</dbReference>
<accession>A0A6S7H8G5</accession>
<dbReference type="Gene3D" id="3.90.215.10">
    <property type="entry name" value="Gamma Fibrinogen, chain A, domain 1"/>
    <property type="match status" value="1"/>
</dbReference>
<dbReference type="InterPro" id="IPR036056">
    <property type="entry name" value="Fibrinogen-like_C"/>
</dbReference>
<dbReference type="EMBL" id="CACRXK020003551">
    <property type="protein sequence ID" value="CAB3999267.1"/>
    <property type="molecule type" value="Genomic_DNA"/>
</dbReference>
<dbReference type="GO" id="GO:0005615">
    <property type="term" value="C:extracellular space"/>
    <property type="evidence" value="ECO:0007669"/>
    <property type="project" value="TreeGrafter"/>
</dbReference>
<gene>
    <name evidence="1" type="ORF">PACLA_8A061718</name>
</gene>
<dbReference type="Pfam" id="PF00147">
    <property type="entry name" value="Fibrinogen_C"/>
    <property type="match status" value="1"/>
</dbReference>
<dbReference type="OrthoDB" id="7735550at2759"/>
<feature type="non-terminal residue" evidence="1">
    <location>
        <position position="199"/>
    </location>
</feature>
<organism evidence="1 2">
    <name type="scientific">Paramuricea clavata</name>
    <name type="common">Red gorgonian</name>
    <name type="synonym">Violescent sea-whip</name>
    <dbReference type="NCBI Taxonomy" id="317549"/>
    <lineage>
        <taxon>Eukaryota</taxon>
        <taxon>Metazoa</taxon>
        <taxon>Cnidaria</taxon>
        <taxon>Anthozoa</taxon>
        <taxon>Octocorallia</taxon>
        <taxon>Malacalcyonacea</taxon>
        <taxon>Plexauridae</taxon>
        <taxon>Paramuricea</taxon>
    </lineage>
</organism>
<dbReference type="PROSITE" id="PS51406">
    <property type="entry name" value="FIBRINOGEN_C_2"/>
    <property type="match status" value="1"/>
</dbReference>
<evidence type="ECO:0000313" key="1">
    <source>
        <dbReference type="EMBL" id="CAB3999267.1"/>
    </source>
</evidence>
<name>A0A6S7H8G5_PARCT</name>
<dbReference type="NCBIfam" id="NF040941">
    <property type="entry name" value="GGGWT_bact"/>
    <property type="match status" value="1"/>
</dbReference>
<reference evidence="1" key="1">
    <citation type="submission" date="2020-04" db="EMBL/GenBank/DDBJ databases">
        <authorList>
            <person name="Alioto T."/>
            <person name="Alioto T."/>
            <person name="Gomez Garrido J."/>
        </authorList>
    </citation>
    <scope>NUCLEOTIDE SEQUENCE</scope>
    <source>
        <strain evidence="1">A484AB</strain>
    </source>
</reference>
<dbReference type="InterPro" id="IPR014716">
    <property type="entry name" value="Fibrinogen_a/b/g_C_1"/>
</dbReference>
<proteinExistence type="predicted"/>
<dbReference type="PANTHER" id="PTHR19143:SF424">
    <property type="entry name" value="FIBRINOGEN C-TERMINAL DOMAIN-CONTAINING PROTEIN"/>
    <property type="match status" value="1"/>
</dbReference>
<dbReference type="InterPro" id="IPR050373">
    <property type="entry name" value="Fibrinogen_C-term_domain"/>
</dbReference>
<dbReference type="SMART" id="SM00186">
    <property type="entry name" value="FBG"/>
    <property type="match status" value="1"/>
</dbReference>
<sequence>LKDGLKFPVDYSCSCIKVAEKGCANFYESGERKDGVYTIDADGFGAFQVWCDMQTVGGWTVFQRRQDGSVNFHLNWSEYKVGFGNLSGEFWLGLDNIHRLTKYNQSVLRVDLMDIDGSKGYAQYMSFSVASESESYKLNVGNFSGNAGDSLSYHNGMMFTTKDRDNDKRENDNCATNRKGAWWFNNCARSNLNALETQS</sequence>
<dbReference type="SUPFAM" id="SSF56496">
    <property type="entry name" value="Fibrinogen C-terminal domain-like"/>
    <property type="match status" value="1"/>
</dbReference>
<dbReference type="InterPro" id="IPR002181">
    <property type="entry name" value="Fibrinogen_a/b/g_C_dom"/>
</dbReference>
<dbReference type="Proteomes" id="UP001152795">
    <property type="component" value="Unassembled WGS sequence"/>
</dbReference>
<dbReference type="AlphaFoldDB" id="A0A6S7H8G5"/>
<feature type="non-terminal residue" evidence="1">
    <location>
        <position position="1"/>
    </location>
</feature>